<protein>
    <submittedName>
        <fullName evidence="1">Uncharacterized protein</fullName>
    </submittedName>
</protein>
<evidence type="ECO:0000313" key="1">
    <source>
        <dbReference type="EMBL" id="KAJ8503801.1"/>
    </source>
</evidence>
<reference evidence="1 2" key="1">
    <citation type="submission" date="2022-12" db="EMBL/GenBank/DDBJ databases">
        <title>Chromosome-scale assembly of the Ensete ventricosum genome.</title>
        <authorList>
            <person name="Dussert Y."/>
            <person name="Stocks J."/>
            <person name="Wendawek A."/>
            <person name="Woldeyes F."/>
            <person name="Nichols R.A."/>
            <person name="Borrell J.S."/>
        </authorList>
    </citation>
    <scope>NUCLEOTIDE SEQUENCE [LARGE SCALE GENOMIC DNA]</scope>
    <source>
        <strain evidence="2">cv. Maze</strain>
        <tissue evidence="1">Seeds</tissue>
    </source>
</reference>
<dbReference type="Proteomes" id="UP001222027">
    <property type="component" value="Unassembled WGS sequence"/>
</dbReference>
<keyword evidence="2" id="KW-1185">Reference proteome</keyword>
<comment type="caution">
    <text evidence="1">The sequence shown here is derived from an EMBL/GenBank/DDBJ whole genome shotgun (WGS) entry which is preliminary data.</text>
</comment>
<dbReference type="AlphaFoldDB" id="A0AAV8Q0K5"/>
<accession>A0AAV8Q0K5</accession>
<gene>
    <name evidence="1" type="ORF">OPV22_004687</name>
</gene>
<proteinExistence type="predicted"/>
<sequence>MLLDQSIKAFRKRIRGEETATLFHFGELVLETTILDDFYQRLNLQATWMEKQRLFWDQAKSNNEAGADRCKGRRKEKLKVGVKTKLRRNARIRGKRVDAKCFCLSIERGFPAPPPVLKVVG</sequence>
<organism evidence="1 2">
    <name type="scientific">Ensete ventricosum</name>
    <name type="common">Abyssinian banana</name>
    <name type="synonym">Musa ensete</name>
    <dbReference type="NCBI Taxonomy" id="4639"/>
    <lineage>
        <taxon>Eukaryota</taxon>
        <taxon>Viridiplantae</taxon>
        <taxon>Streptophyta</taxon>
        <taxon>Embryophyta</taxon>
        <taxon>Tracheophyta</taxon>
        <taxon>Spermatophyta</taxon>
        <taxon>Magnoliopsida</taxon>
        <taxon>Liliopsida</taxon>
        <taxon>Zingiberales</taxon>
        <taxon>Musaceae</taxon>
        <taxon>Ensete</taxon>
    </lineage>
</organism>
<name>A0AAV8Q0K5_ENSVE</name>
<dbReference type="EMBL" id="JAQQAF010000002">
    <property type="protein sequence ID" value="KAJ8503801.1"/>
    <property type="molecule type" value="Genomic_DNA"/>
</dbReference>
<evidence type="ECO:0000313" key="2">
    <source>
        <dbReference type="Proteomes" id="UP001222027"/>
    </source>
</evidence>